<evidence type="ECO:0000259" key="3">
    <source>
        <dbReference type="Pfam" id="PF17678"/>
    </source>
</evidence>
<dbReference type="InterPro" id="IPR041371">
    <property type="entry name" value="GH92_N"/>
</dbReference>
<feature type="region of interest" description="Disordered" evidence="1">
    <location>
        <begin position="1"/>
        <end position="45"/>
    </location>
</feature>
<dbReference type="GO" id="GO:0030246">
    <property type="term" value="F:carbohydrate binding"/>
    <property type="evidence" value="ECO:0007669"/>
    <property type="project" value="InterPro"/>
</dbReference>
<evidence type="ECO:0000259" key="2">
    <source>
        <dbReference type="Pfam" id="PF07971"/>
    </source>
</evidence>
<reference evidence="4 5" key="1">
    <citation type="submission" date="2020-05" db="EMBL/GenBank/DDBJ databases">
        <title>Nakamurella sp. DB0629 isolated from air conditioner.</title>
        <authorList>
            <person name="Kim D.H."/>
            <person name="Kim D.-U."/>
        </authorList>
    </citation>
    <scope>NUCLEOTIDE SEQUENCE [LARGE SCALE GENOMIC DNA]</scope>
    <source>
        <strain evidence="4 5">DB0629</strain>
    </source>
</reference>
<comment type="caution">
    <text evidence="4">The sequence shown here is derived from an EMBL/GenBank/DDBJ whole genome shotgun (WGS) entry which is preliminary data.</text>
</comment>
<sequence length="859" mass="91909">MPPAPAAPDLTGSSPAGRRPSRKPVTGNRLSPFGGRAPGSRSGRTGRLTAAVGVVALGLSSLLAVPAAAAGPAGSTAAGATATATAAFPDDPTTLVNTSIGNNGDGTTFPGAAMPFGMVQNSPDTRLKQYASYNYADTNTLGFSQIHLSGVGCQTNGLVRLMPTTGAVTSADPASYRSAFSHQNESASPGYYSVQLDKYGIAAELGATERTGLHRYSYPQGQQQNVLIEVGEGNGYTFGSEVKVVGNDTIEGRVKGGNFCWETGSERYDIFFSAKFDRPFSSFGSWSSAGAPAPGQRDASSARQNGRLGAYASFDAAGGRQVQASVGISYTSVDGARRNRVAETERDGTSIGFQPLRQQAHQAWLKQLNRVKVAGGTGTDQRTFYSALYRSLLHPSLGSDVDGAYRGFDNKVHTSTTPYYQMFSLWDTYRAQNQLVAMLEPQRAADMARSILAIYRDGGWLPRWALGNGETNVMSGDPVTPFIVTLWQRGILDVATARQLFDALWRNATEVPADQSIFRGRDGNPSYLQGGYIGYRDVGGYKFGDTRQAGSATVEYAYGDCMLATMARGLGEQAKATELDSRCGNIGNIWNPASTSKGYTGFPQARAADGSWVGPTDPANSVGFHEGTAWQYQWLAQQNPPALYGLMGGTDKAEQRLDTFFDLPRVLESPQTAAKDSWVIGAYDYHNNFAFNPNNEPDLHAPWMYAWTSSPWKTSAVMRAARPLFTDDAYGMPGNDDLGTISSWLVFAMVGMFEAQPGSGTFVLSAPMFERVEITPNGGNKIQVTAPGAKADALQYISSVRLGNPGRPVRYSKSWLSTNQLSRGVTVDITLTTDPAATSWGTRTIDQPPTFGPGDWSAQ</sequence>
<dbReference type="PANTHER" id="PTHR12143:SF39">
    <property type="entry name" value="SECRETED PROTEIN"/>
    <property type="match status" value="1"/>
</dbReference>
<dbReference type="InterPro" id="IPR050883">
    <property type="entry name" value="PNGase"/>
</dbReference>
<gene>
    <name evidence="4" type="ORF">HKD39_11815</name>
</gene>
<dbReference type="InterPro" id="IPR014718">
    <property type="entry name" value="GH-type_carb-bd"/>
</dbReference>
<evidence type="ECO:0000313" key="5">
    <source>
        <dbReference type="Proteomes" id="UP000562984"/>
    </source>
</evidence>
<protein>
    <submittedName>
        <fullName evidence="4">Glycoside hydrolase family 92 protein</fullName>
    </submittedName>
</protein>
<dbReference type="GO" id="GO:0000224">
    <property type="term" value="F:peptide-N4-(N-acetyl-beta-glucosaminyl)asparagine amidase activity"/>
    <property type="evidence" value="ECO:0007669"/>
    <property type="project" value="TreeGrafter"/>
</dbReference>
<evidence type="ECO:0000256" key="1">
    <source>
        <dbReference type="SAM" id="MobiDB-lite"/>
    </source>
</evidence>
<feature type="region of interest" description="Disordered" evidence="1">
    <location>
        <begin position="839"/>
        <end position="859"/>
    </location>
</feature>
<dbReference type="Gene3D" id="1.20.1050.60">
    <property type="entry name" value="alpha-1,2-mannosidase"/>
    <property type="match status" value="1"/>
</dbReference>
<dbReference type="GO" id="GO:0005975">
    <property type="term" value="P:carbohydrate metabolic process"/>
    <property type="evidence" value="ECO:0007669"/>
    <property type="project" value="InterPro"/>
</dbReference>
<dbReference type="RefSeq" id="WP_171200084.1">
    <property type="nucleotide sequence ID" value="NZ_JABEND010000006.1"/>
</dbReference>
<evidence type="ECO:0000313" key="4">
    <source>
        <dbReference type="EMBL" id="NNG36387.1"/>
    </source>
</evidence>
<dbReference type="AlphaFoldDB" id="A0A849A8R3"/>
<dbReference type="GO" id="GO:0006516">
    <property type="term" value="P:glycoprotein catabolic process"/>
    <property type="evidence" value="ECO:0007669"/>
    <property type="project" value="TreeGrafter"/>
</dbReference>
<feature type="domain" description="Glycosyl hydrolase family 92 N-terminal" evidence="3">
    <location>
        <begin position="95"/>
        <end position="329"/>
    </location>
</feature>
<feature type="domain" description="Glycosyl hydrolase family 92" evidence="2">
    <location>
        <begin position="336"/>
        <end position="832"/>
    </location>
</feature>
<dbReference type="Gene3D" id="2.70.98.10">
    <property type="match status" value="1"/>
</dbReference>
<dbReference type="Pfam" id="PF07971">
    <property type="entry name" value="Glyco_hydro_92"/>
    <property type="match status" value="1"/>
</dbReference>
<dbReference type="Proteomes" id="UP000562984">
    <property type="component" value="Unassembled WGS sequence"/>
</dbReference>
<dbReference type="Gene3D" id="1.20.1610.10">
    <property type="entry name" value="alpha-1,2-mannosidases domains"/>
    <property type="match status" value="1"/>
</dbReference>
<dbReference type="Pfam" id="PF17678">
    <property type="entry name" value="Glyco_hydro_92N"/>
    <property type="match status" value="1"/>
</dbReference>
<dbReference type="GO" id="GO:0005829">
    <property type="term" value="C:cytosol"/>
    <property type="evidence" value="ECO:0007669"/>
    <property type="project" value="TreeGrafter"/>
</dbReference>
<accession>A0A849A8R3</accession>
<proteinExistence type="predicted"/>
<dbReference type="InterPro" id="IPR008928">
    <property type="entry name" value="6-hairpin_glycosidase_sf"/>
</dbReference>
<dbReference type="Gene3D" id="3.30.2080.10">
    <property type="entry name" value="GH92 mannosidase domain"/>
    <property type="match status" value="1"/>
</dbReference>
<name>A0A849A8R3_9ACTN</name>
<dbReference type="PANTHER" id="PTHR12143">
    <property type="entry name" value="PEPTIDE N-GLYCANASE PNGASE -RELATED"/>
    <property type="match status" value="1"/>
</dbReference>
<keyword evidence="5" id="KW-1185">Reference proteome</keyword>
<dbReference type="NCBIfam" id="TIGR01180">
    <property type="entry name" value="aman2_put"/>
    <property type="match status" value="1"/>
</dbReference>
<keyword evidence="4" id="KW-0378">Hydrolase</keyword>
<organism evidence="4 5">
    <name type="scientific">Nakamurella aerolata</name>
    <dbReference type="NCBI Taxonomy" id="1656892"/>
    <lineage>
        <taxon>Bacteria</taxon>
        <taxon>Bacillati</taxon>
        <taxon>Actinomycetota</taxon>
        <taxon>Actinomycetes</taxon>
        <taxon>Nakamurellales</taxon>
        <taxon>Nakamurellaceae</taxon>
        <taxon>Nakamurella</taxon>
    </lineage>
</organism>
<dbReference type="InterPro" id="IPR012939">
    <property type="entry name" value="Glyco_hydro_92"/>
</dbReference>
<dbReference type="InterPro" id="IPR005887">
    <property type="entry name" value="GH92_a_mannosidase_put"/>
</dbReference>
<dbReference type="SUPFAM" id="SSF48208">
    <property type="entry name" value="Six-hairpin glycosidases"/>
    <property type="match status" value="1"/>
</dbReference>
<dbReference type="EMBL" id="JABEND010000006">
    <property type="protein sequence ID" value="NNG36387.1"/>
    <property type="molecule type" value="Genomic_DNA"/>
</dbReference>